<dbReference type="GO" id="GO:0005886">
    <property type="term" value="C:plasma membrane"/>
    <property type="evidence" value="ECO:0007669"/>
    <property type="project" value="TreeGrafter"/>
</dbReference>
<dbReference type="STRING" id="861298.SAMN04488136_1071"/>
<proteinExistence type="predicted"/>
<feature type="transmembrane region" description="Helical" evidence="2">
    <location>
        <begin position="133"/>
        <end position="154"/>
    </location>
</feature>
<dbReference type="InterPro" id="IPR002528">
    <property type="entry name" value="MATE_fam"/>
</dbReference>
<feature type="transmembrane region" description="Helical" evidence="2">
    <location>
        <begin position="48"/>
        <end position="74"/>
    </location>
</feature>
<feature type="transmembrane region" description="Helical" evidence="2">
    <location>
        <begin position="95"/>
        <end position="121"/>
    </location>
</feature>
<sequence length="264" mass="27847">MAHSLAASARVLESKRLLAIAMPLAVAQLAQMLMTITASLILGRLDSVALAAGGLSTSLTAFIALIAQGILASLQPLIAQARGQNRAVEATQNQIVAAALVMAAAVSIVLIVALCNIEALLSFAQVDSKVVKLAGAFCQAYAWGIPAILCSAVLRYYLAAVERAKVVMWTFFVATLVYAPISWLWVLSDYGIGIAGAGYALSLNWWMILLGLALYCRRHQLLSTQMLSIPVGDVLASARAIFKLGWPIGGIYAAEMGLVSLSSL</sequence>
<dbReference type="PANTHER" id="PTHR43298:SF2">
    <property type="entry name" value="FMN_FAD EXPORTER YEEO-RELATED"/>
    <property type="match status" value="1"/>
</dbReference>
<feature type="non-terminal residue" evidence="3">
    <location>
        <position position="264"/>
    </location>
</feature>
<dbReference type="OrthoDB" id="9780160at2"/>
<dbReference type="PANTHER" id="PTHR43298">
    <property type="entry name" value="MULTIDRUG RESISTANCE PROTEIN NORM-RELATED"/>
    <property type="match status" value="1"/>
</dbReference>
<feature type="transmembrane region" description="Helical" evidence="2">
    <location>
        <begin position="192"/>
        <end position="216"/>
    </location>
</feature>
<feature type="transmembrane region" description="Helical" evidence="2">
    <location>
        <begin position="166"/>
        <end position="186"/>
    </location>
</feature>
<gene>
    <name evidence="3" type="ORF">SAMN04488136_1071</name>
</gene>
<accession>A0A1G7Z506</accession>
<evidence type="ECO:0000313" key="3">
    <source>
        <dbReference type="EMBL" id="SDH03788.1"/>
    </source>
</evidence>
<reference evidence="3 4" key="1">
    <citation type="submission" date="2016-10" db="EMBL/GenBank/DDBJ databases">
        <authorList>
            <person name="de Groot N.N."/>
        </authorList>
    </citation>
    <scope>NUCLEOTIDE SEQUENCE [LARGE SCALE GENOMIC DNA]</scope>
    <source>
        <strain evidence="3 4">CGMCC 1.10228</strain>
    </source>
</reference>
<keyword evidence="2" id="KW-0472">Membrane</keyword>
<dbReference type="EMBL" id="FNDD01000007">
    <property type="protein sequence ID" value="SDH03788.1"/>
    <property type="molecule type" value="Genomic_DNA"/>
</dbReference>
<dbReference type="RefSeq" id="WP_143015603.1">
    <property type="nucleotide sequence ID" value="NZ_FNDD01000007.1"/>
</dbReference>
<evidence type="ECO:0000313" key="4">
    <source>
        <dbReference type="Proteomes" id="UP000198854"/>
    </source>
</evidence>
<dbReference type="GO" id="GO:0042910">
    <property type="term" value="F:xenobiotic transmembrane transporter activity"/>
    <property type="evidence" value="ECO:0007669"/>
    <property type="project" value="InterPro"/>
</dbReference>
<keyword evidence="2" id="KW-1133">Transmembrane helix</keyword>
<protein>
    <submittedName>
        <fullName evidence="3">MatE protein</fullName>
    </submittedName>
</protein>
<dbReference type="InterPro" id="IPR050222">
    <property type="entry name" value="MATE_MdtK"/>
</dbReference>
<feature type="transmembrane region" description="Helical" evidence="2">
    <location>
        <begin position="17"/>
        <end position="42"/>
    </location>
</feature>
<dbReference type="Pfam" id="PF01554">
    <property type="entry name" value="MatE"/>
    <property type="match status" value="1"/>
</dbReference>
<dbReference type="GO" id="GO:0015297">
    <property type="term" value="F:antiporter activity"/>
    <property type="evidence" value="ECO:0007669"/>
    <property type="project" value="InterPro"/>
</dbReference>
<evidence type="ECO:0000256" key="2">
    <source>
        <dbReference type="SAM" id="Phobius"/>
    </source>
</evidence>
<keyword evidence="2" id="KW-0812">Transmembrane</keyword>
<dbReference type="AlphaFoldDB" id="A0A1G7Z506"/>
<keyword evidence="4" id="KW-1185">Reference proteome</keyword>
<dbReference type="Proteomes" id="UP000198854">
    <property type="component" value="Unassembled WGS sequence"/>
</dbReference>
<evidence type="ECO:0000256" key="1">
    <source>
        <dbReference type="ARBA" id="ARBA00022448"/>
    </source>
</evidence>
<name>A0A1G7Z506_9VIBR</name>
<organism evidence="3 4">
    <name type="scientific">Vibrio xiamenensis</name>
    <dbReference type="NCBI Taxonomy" id="861298"/>
    <lineage>
        <taxon>Bacteria</taxon>
        <taxon>Pseudomonadati</taxon>
        <taxon>Pseudomonadota</taxon>
        <taxon>Gammaproteobacteria</taxon>
        <taxon>Vibrionales</taxon>
        <taxon>Vibrionaceae</taxon>
        <taxon>Vibrio</taxon>
    </lineage>
</organism>
<keyword evidence="1" id="KW-0813">Transport</keyword>